<dbReference type="EMBL" id="KL198072">
    <property type="protein sequence ID" value="KDQ10038.1"/>
    <property type="molecule type" value="Genomic_DNA"/>
</dbReference>
<dbReference type="STRING" id="930990.A0A067M2N2"/>
<dbReference type="Proteomes" id="UP000027195">
    <property type="component" value="Unassembled WGS sequence"/>
</dbReference>
<evidence type="ECO:0000313" key="3">
    <source>
        <dbReference type="Proteomes" id="UP000027195"/>
    </source>
</evidence>
<dbReference type="InterPro" id="IPR001810">
    <property type="entry name" value="F-box_dom"/>
</dbReference>
<dbReference type="OrthoDB" id="2269034at2759"/>
<dbReference type="Gene3D" id="1.20.1280.50">
    <property type="match status" value="1"/>
</dbReference>
<dbReference type="SUPFAM" id="SSF52047">
    <property type="entry name" value="RNI-like"/>
    <property type="match status" value="1"/>
</dbReference>
<dbReference type="Pfam" id="PF12937">
    <property type="entry name" value="F-box-like"/>
    <property type="match status" value="1"/>
</dbReference>
<protein>
    <recommendedName>
        <fullName evidence="1">F-box domain-containing protein</fullName>
    </recommendedName>
</protein>
<sequence length="636" mass="71347">MDDLLHDELQALVHDSLPQLVHALYKKFEQQRDHEVNEEKSTRAQSRSLETCASSHRGFDEERDILSLAHAFLVEATNSHVEQRLSAIRARYHHLCLIDRLPNEVLSLIFELATVDQEWECVIPEMKTPLTLLRVSKRWRSVAQSSPSLWTKIDAMCRYLAPLFLANSKGAPLDIELAAGLPFFGEKAYRERHARVYPAHVADIAKFLSPFLSHISRWRSLELVDIPQPTELIPLLLSSAPRLEMLVIQAEQAVLATSHAEGSSTMFLGSTPLLRHVNLHGFAPPLSSSLYTGLTTLTLSRINYPPHSIHQFLHNLSQCPLLAELDVARLYFELPERFEDLNSFVPSSPVVFQHLRRMALHGLEENAMRYLFASSRFPPFLNLTVHARPHADGFGSIFPPTIEFATSLPTAIASSLHIESSDNNTSFTLGGKVDHPNGVYWSEFVFRSIDRVGPEYAARLFPQVPQQLPVQFIEKLYMGSNAHVPLSAEPCIALLSGLPALKTLSLDHSSPLLLHALILTTESRICPLLHELSIANSEISSEKLVSLATSRTLFDADNNLPPDGTTHLRLLKLQGILSISLSKSDVWEPVNQALSKLPLVVEWEMADWETDQQIMEAEDEMEREREALRATASSGE</sequence>
<keyword evidence="3" id="KW-1185">Reference proteome</keyword>
<dbReference type="AlphaFoldDB" id="A0A067M2N2"/>
<gene>
    <name evidence="2" type="ORF">BOTBODRAFT_58384</name>
</gene>
<dbReference type="InParanoid" id="A0A067M2N2"/>
<organism evidence="2 3">
    <name type="scientific">Botryobasidium botryosum (strain FD-172 SS1)</name>
    <dbReference type="NCBI Taxonomy" id="930990"/>
    <lineage>
        <taxon>Eukaryota</taxon>
        <taxon>Fungi</taxon>
        <taxon>Dikarya</taxon>
        <taxon>Basidiomycota</taxon>
        <taxon>Agaricomycotina</taxon>
        <taxon>Agaricomycetes</taxon>
        <taxon>Cantharellales</taxon>
        <taxon>Botryobasidiaceae</taxon>
        <taxon>Botryobasidium</taxon>
    </lineage>
</organism>
<dbReference type="InterPro" id="IPR036047">
    <property type="entry name" value="F-box-like_dom_sf"/>
</dbReference>
<evidence type="ECO:0000259" key="1">
    <source>
        <dbReference type="Pfam" id="PF12937"/>
    </source>
</evidence>
<accession>A0A067M2N2</accession>
<reference evidence="3" key="1">
    <citation type="journal article" date="2014" name="Proc. Natl. Acad. Sci. U.S.A.">
        <title>Extensive sampling of basidiomycete genomes demonstrates inadequacy of the white-rot/brown-rot paradigm for wood decay fungi.</title>
        <authorList>
            <person name="Riley R."/>
            <person name="Salamov A.A."/>
            <person name="Brown D.W."/>
            <person name="Nagy L.G."/>
            <person name="Floudas D."/>
            <person name="Held B.W."/>
            <person name="Levasseur A."/>
            <person name="Lombard V."/>
            <person name="Morin E."/>
            <person name="Otillar R."/>
            <person name="Lindquist E.A."/>
            <person name="Sun H."/>
            <person name="LaButti K.M."/>
            <person name="Schmutz J."/>
            <person name="Jabbour D."/>
            <person name="Luo H."/>
            <person name="Baker S.E."/>
            <person name="Pisabarro A.G."/>
            <person name="Walton J.D."/>
            <person name="Blanchette R.A."/>
            <person name="Henrissat B."/>
            <person name="Martin F."/>
            <person name="Cullen D."/>
            <person name="Hibbett D.S."/>
            <person name="Grigoriev I.V."/>
        </authorList>
    </citation>
    <scope>NUCLEOTIDE SEQUENCE [LARGE SCALE GENOMIC DNA]</scope>
    <source>
        <strain evidence="3">FD-172 SS1</strain>
    </source>
</reference>
<proteinExistence type="predicted"/>
<evidence type="ECO:0000313" key="2">
    <source>
        <dbReference type="EMBL" id="KDQ10038.1"/>
    </source>
</evidence>
<feature type="domain" description="F-box" evidence="1">
    <location>
        <begin position="98"/>
        <end position="154"/>
    </location>
</feature>
<dbReference type="SUPFAM" id="SSF81383">
    <property type="entry name" value="F-box domain"/>
    <property type="match status" value="1"/>
</dbReference>
<dbReference type="HOGENOM" id="CLU_024199_1_2_1"/>
<name>A0A067M2N2_BOTB1</name>